<accession>A0A0F9B516</accession>
<proteinExistence type="predicted"/>
<name>A0A0F9B516_9ZZZZ</name>
<gene>
    <name evidence="1" type="ORF">LCGC14_2770490</name>
</gene>
<organism evidence="1">
    <name type="scientific">marine sediment metagenome</name>
    <dbReference type="NCBI Taxonomy" id="412755"/>
    <lineage>
        <taxon>unclassified sequences</taxon>
        <taxon>metagenomes</taxon>
        <taxon>ecological metagenomes</taxon>
    </lineage>
</organism>
<evidence type="ECO:0000313" key="1">
    <source>
        <dbReference type="EMBL" id="KKK85719.1"/>
    </source>
</evidence>
<dbReference type="AlphaFoldDB" id="A0A0F9B516"/>
<reference evidence="1" key="1">
    <citation type="journal article" date="2015" name="Nature">
        <title>Complex archaea that bridge the gap between prokaryotes and eukaryotes.</title>
        <authorList>
            <person name="Spang A."/>
            <person name="Saw J.H."/>
            <person name="Jorgensen S.L."/>
            <person name="Zaremba-Niedzwiedzka K."/>
            <person name="Martijn J."/>
            <person name="Lind A.E."/>
            <person name="van Eijk R."/>
            <person name="Schleper C."/>
            <person name="Guy L."/>
            <person name="Ettema T.J."/>
        </authorList>
    </citation>
    <scope>NUCLEOTIDE SEQUENCE</scope>
</reference>
<dbReference type="EMBL" id="LAZR01051178">
    <property type="protein sequence ID" value="KKK85719.1"/>
    <property type="molecule type" value="Genomic_DNA"/>
</dbReference>
<comment type="caution">
    <text evidence="1">The sequence shown here is derived from an EMBL/GenBank/DDBJ whole genome shotgun (WGS) entry which is preliminary data.</text>
</comment>
<sequence>MTRTYVILEISSVAFLEIALRLREAGYDHAFDEDGTVIDMHGIALRSEEERKSP</sequence>
<protein>
    <submittedName>
        <fullName evidence="1">Uncharacterized protein</fullName>
    </submittedName>
</protein>